<name>A0ABM8QB22_9BACT</name>
<organism evidence="1 2">
    <name type="scientific">Nitrospira defluvii</name>
    <dbReference type="NCBI Taxonomy" id="330214"/>
    <lineage>
        <taxon>Bacteria</taxon>
        <taxon>Pseudomonadati</taxon>
        <taxon>Nitrospirota</taxon>
        <taxon>Nitrospiria</taxon>
        <taxon>Nitrospirales</taxon>
        <taxon>Nitrospiraceae</taxon>
        <taxon>Nitrospira</taxon>
    </lineage>
</organism>
<evidence type="ECO:0000313" key="2">
    <source>
        <dbReference type="Proteomes" id="UP000675880"/>
    </source>
</evidence>
<dbReference type="EMBL" id="CAJNBJ010000001">
    <property type="protein sequence ID" value="CAE6687305.1"/>
    <property type="molecule type" value="Genomic_DNA"/>
</dbReference>
<reference evidence="1 2" key="1">
    <citation type="submission" date="2021-02" db="EMBL/GenBank/DDBJ databases">
        <authorList>
            <person name="Han P."/>
        </authorList>
    </citation>
    <scope>NUCLEOTIDE SEQUENCE [LARGE SCALE GENOMIC DNA]</scope>
    <source>
        <strain evidence="1">Candidatus Nitrospira sp. ZN2</strain>
    </source>
</reference>
<sequence>MAASGSFWLAFLQSIDHVRVGLIDTGDGVNPRQYQLGQGVLMRNFNDCEDVRLAPAGVDLFDLFDVRQGFHDVGGLSGMDVDQDVGSVGHRGESPLN</sequence>
<proteinExistence type="predicted"/>
<evidence type="ECO:0000313" key="1">
    <source>
        <dbReference type="EMBL" id="CAE6687305.1"/>
    </source>
</evidence>
<dbReference type="Proteomes" id="UP000675880">
    <property type="component" value="Unassembled WGS sequence"/>
</dbReference>
<accession>A0ABM8QB22</accession>
<protein>
    <recommendedName>
        <fullName evidence="3">Peptidase S8/S53 domain-containing protein</fullName>
    </recommendedName>
</protein>
<gene>
    <name evidence="1" type="ORF">NSPZN2_10035</name>
</gene>
<comment type="caution">
    <text evidence="1">The sequence shown here is derived from an EMBL/GenBank/DDBJ whole genome shotgun (WGS) entry which is preliminary data.</text>
</comment>
<evidence type="ECO:0008006" key="3">
    <source>
        <dbReference type="Google" id="ProtNLM"/>
    </source>
</evidence>
<keyword evidence="2" id="KW-1185">Reference proteome</keyword>